<name>A0A386WZH4_9ACTN</name>
<dbReference type="Gene3D" id="3.90.550.10">
    <property type="entry name" value="Spore Coat Polysaccharide Biosynthesis Protein SpsA, Chain A"/>
    <property type="match status" value="1"/>
</dbReference>
<organism evidence="1 2">
    <name type="scientific">Micromonospora tulbaghiae</name>
    <dbReference type="NCBI Taxonomy" id="479978"/>
    <lineage>
        <taxon>Bacteria</taxon>
        <taxon>Bacillati</taxon>
        <taxon>Actinomycetota</taxon>
        <taxon>Actinomycetes</taxon>
        <taxon>Micromonosporales</taxon>
        <taxon>Micromonosporaceae</taxon>
        <taxon>Micromonospora</taxon>
    </lineage>
</organism>
<gene>
    <name evidence="1" type="ORF">CSH63_30990</name>
</gene>
<protein>
    <recommendedName>
        <fullName evidence="3">2-phospho-L-lactate guanylyltransferase</fullName>
    </recommendedName>
</protein>
<dbReference type="AlphaFoldDB" id="A0A386WZH4"/>
<dbReference type="KEGG" id="mtua:CSH63_30990"/>
<evidence type="ECO:0008006" key="3">
    <source>
        <dbReference type="Google" id="ProtNLM"/>
    </source>
</evidence>
<evidence type="ECO:0000313" key="2">
    <source>
        <dbReference type="Proteomes" id="UP000267804"/>
    </source>
</evidence>
<sequence length="223" mass="22971">MSRRVVVALLGPVTWSPPGIDPARWRTALAEDVVDLLATLNEVETAVAVTAGDRWLADAVVWPGTQVYEVPEPTPNAVFAALAGKASGQELAATAGEAAITGDRAVRYDQVAVVVADAPDLPGLTLGKLLRPLTTRPVAVAPVEGSGTGLLGVAARLPVPAWLPALDLDTTEPAEVRRAAPSPGDVAVTAGWHRMRGPAGLAALDPAVEGWEATRALLSGRPV</sequence>
<reference evidence="1 2" key="1">
    <citation type="submission" date="2017-10" db="EMBL/GenBank/DDBJ databases">
        <title>Integration of genomic and chemical information greatly accelerates assignment of the full stereostructure of myelolactone, a potent inhibitor of myeloma from a marine-derived Micromonospora.</title>
        <authorList>
            <person name="Kim M.C."/>
            <person name="Machado H."/>
            <person name="Jensen P.R."/>
            <person name="Fenical W."/>
        </authorList>
    </citation>
    <scope>NUCLEOTIDE SEQUENCE [LARGE SCALE GENOMIC DNA]</scope>
    <source>
        <strain evidence="1 2">CNY-010</strain>
    </source>
</reference>
<dbReference type="EMBL" id="CP024087">
    <property type="protein sequence ID" value="AYF31804.1"/>
    <property type="molecule type" value="Genomic_DNA"/>
</dbReference>
<dbReference type="SUPFAM" id="SSF53448">
    <property type="entry name" value="Nucleotide-diphospho-sugar transferases"/>
    <property type="match status" value="1"/>
</dbReference>
<proteinExistence type="predicted"/>
<evidence type="ECO:0000313" key="1">
    <source>
        <dbReference type="EMBL" id="AYF31804.1"/>
    </source>
</evidence>
<dbReference type="Proteomes" id="UP000267804">
    <property type="component" value="Chromosome"/>
</dbReference>
<accession>A0A386WZH4</accession>
<dbReference type="InterPro" id="IPR029044">
    <property type="entry name" value="Nucleotide-diphossugar_trans"/>
</dbReference>